<dbReference type="PANTHER" id="PTHR30627">
    <property type="entry name" value="PEPTIDOGLYCAN D,D-TRANSPEPTIDASE"/>
    <property type="match status" value="1"/>
</dbReference>
<dbReference type="STRING" id="159449.B4N89_14935"/>
<dbReference type="OrthoDB" id="9766847at2"/>
<dbReference type="Pfam" id="PF00905">
    <property type="entry name" value="Transpeptidase"/>
    <property type="match status" value="1"/>
</dbReference>
<accession>A0A1T3NZF5</accession>
<feature type="domain" description="Penicillin-binding protein transpeptidase" evidence="2">
    <location>
        <begin position="156"/>
        <end position="504"/>
    </location>
</feature>
<dbReference type="InterPro" id="IPR050515">
    <property type="entry name" value="Beta-lactam/transpept"/>
</dbReference>
<feature type="chain" id="PRO_5038917243" evidence="1">
    <location>
        <begin position="24"/>
        <end position="509"/>
    </location>
</feature>
<dbReference type="RefSeq" id="WP_078976332.1">
    <property type="nucleotide sequence ID" value="NZ_MWQN01000001.1"/>
</dbReference>
<dbReference type="Gene3D" id="3.40.710.10">
    <property type="entry name" value="DD-peptidase/beta-lactamase superfamily"/>
    <property type="match status" value="1"/>
</dbReference>
<dbReference type="EMBL" id="MWQN01000001">
    <property type="protein sequence ID" value="OPC82061.1"/>
    <property type="molecule type" value="Genomic_DNA"/>
</dbReference>
<dbReference type="GO" id="GO:0005886">
    <property type="term" value="C:plasma membrane"/>
    <property type="evidence" value="ECO:0007669"/>
    <property type="project" value="TreeGrafter"/>
</dbReference>
<dbReference type="GO" id="GO:0071972">
    <property type="term" value="F:peptidoglycan L,D-transpeptidase activity"/>
    <property type="evidence" value="ECO:0007669"/>
    <property type="project" value="TreeGrafter"/>
</dbReference>
<protein>
    <submittedName>
        <fullName evidence="4">Uncharacterized protein</fullName>
    </submittedName>
</protein>
<dbReference type="SUPFAM" id="SSF56601">
    <property type="entry name" value="beta-lactamase/transpeptidase-like"/>
    <property type="match status" value="1"/>
</dbReference>
<dbReference type="PANTHER" id="PTHR30627:SF24">
    <property type="entry name" value="PENICILLIN-BINDING PROTEIN 4B"/>
    <property type="match status" value="1"/>
</dbReference>
<organism evidence="4 5">
    <name type="scientific">Embleya scabrispora</name>
    <dbReference type="NCBI Taxonomy" id="159449"/>
    <lineage>
        <taxon>Bacteria</taxon>
        <taxon>Bacillati</taxon>
        <taxon>Actinomycetota</taxon>
        <taxon>Actinomycetes</taxon>
        <taxon>Kitasatosporales</taxon>
        <taxon>Streptomycetaceae</taxon>
        <taxon>Embleya</taxon>
    </lineage>
</organism>
<dbReference type="AlphaFoldDB" id="A0A1T3NZF5"/>
<dbReference type="GO" id="GO:0071555">
    <property type="term" value="P:cell wall organization"/>
    <property type="evidence" value="ECO:0007669"/>
    <property type="project" value="TreeGrafter"/>
</dbReference>
<dbReference type="Pfam" id="PF21922">
    <property type="entry name" value="PBP_dimer_2"/>
    <property type="match status" value="1"/>
</dbReference>
<dbReference type="Proteomes" id="UP000190037">
    <property type="component" value="Unassembled WGS sequence"/>
</dbReference>
<reference evidence="4 5" key="1">
    <citation type="submission" date="2017-03" db="EMBL/GenBank/DDBJ databases">
        <title>Draft genome sequence of Streptomyces scabrisporus NF3, endophyte isolated from Amphipterygium adstringens.</title>
        <authorList>
            <person name="Vazquez M."/>
            <person name="Ceapa C.D."/>
            <person name="Rodriguez Luna D."/>
            <person name="Sanchez Esquivel S."/>
        </authorList>
    </citation>
    <scope>NUCLEOTIDE SEQUENCE [LARGE SCALE GENOMIC DNA]</scope>
    <source>
        <strain evidence="4 5">NF3</strain>
    </source>
</reference>
<dbReference type="InterPro" id="IPR001460">
    <property type="entry name" value="PCN-bd_Tpept"/>
</dbReference>
<dbReference type="Gene3D" id="3.90.1310.10">
    <property type="entry name" value="Penicillin-binding protein 2a (Domain 2)"/>
    <property type="match status" value="1"/>
</dbReference>
<feature type="domain" description="Penicillin binding protein A dimerisation" evidence="3">
    <location>
        <begin position="52"/>
        <end position="135"/>
    </location>
</feature>
<keyword evidence="1" id="KW-0732">Signal</keyword>
<dbReference type="InterPro" id="IPR054120">
    <property type="entry name" value="PBPA_dimer"/>
</dbReference>
<evidence type="ECO:0000259" key="2">
    <source>
        <dbReference type="Pfam" id="PF00905"/>
    </source>
</evidence>
<feature type="signal peptide" evidence="1">
    <location>
        <begin position="1"/>
        <end position="23"/>
    </location>
</feature>
<keyword evidence="5" id="KW-1185">Reference proteome</keyword>
<dbReference type="InterPro" id="IPR012338">
    <property type="entry name" value="Beta-lactam/transpept-like"/>
</dbReference>
<name>A0A1T3NZF5_9ACTN</name>
<comment type="caution">
    <text evidence="4">The sequence shown here is derived from an EMBL/GenBank/DDBJ whole genome shotgun (WGS) entry which is preliminary data.</text>
</comment>
<evidence type="ECO:0000259" key="3">
    <source>
        <dbReference type="Pfam" id="PF21922"/>
    </source>
</evidence>
<dbReference type="GO" id="GO:0008658">
    <property type="term" value="F:penicillin binding"/>
    <property type="evidence" value="ECO:0007669"/>
    <property type="project" value="InterPro"/>
</dbReference>
<evidence type="ECO:0000313" key="4">
    <source>
        <dbReference type="EMBL" id="OPC82061.1"/>
    </source>
</evidence>
<evidence type="ECO:0000256" key="1">
    <source>
        <dbReference type="SAM" id="SignalP"/>
    </source>
</evidence>
<evidence type="ECO:0000313" key="5">
    <source>
        <dbReference type="Proteomes" id="UP000190037"/>
    </source>
</evidence>
<proteinExistence type="predicted"/>
<sequence>MNKPLRRVSVFCLILVAALMLRANWVQVVKADDYANNSHNKRAIYEKYSHPRGDFLVENKPITSSVKTDDKQYEFLRKYEFGPMYAPVTGYISPFVGSNLLENLDDDILSGKDSRLFVRKVLDTVTNKGTRGGNVALTINAKAQEAAYNGLKDKTGAAVALDPDTGKVLAMVSTPSYDPNVLAQNDRNAVAEAYDQMTLDTNPKLKKPDTKFDPKMPMDNRALRYTYPPGSTFKLITAAAALSEGKAKPNEAPAVPLKGDTLFYPSSNQGLSEASHQGCIGATLQRALELSCNTVFAQLGTDVGEAKLKEQAEKFGFNNFGKGVNTNPLDIPTRAKPSLFPGSNDGGQLMRASIGQESVAATPIEMAMVAAGIANNGKVMKPYVVDELRAQNLSVLEKTQPQMISEAVSPEVSAQLRDMMQAVVKDGTGKPAAIPGVEVGGKTGTAQQGFNNGKKPYAWFVSYAKGPDGKSVAVAVVVEPDTEIDRSDIAGGQLAGPIAKAIMEAVVKK</sequence>
<gene>
    <name evidence="4" type="ORF">B4N89_14935</name>
</gene>